<name>A0ACB6ZCR8_THEGA</name>
<reference evidence="1" key="2">
    <citation type="journal article" date="2020" name="Nat. Commun.">
        <title>Large-scale genome sequencing of mycorrhizal fungi provides insights into the early evolution of symbiotic traits.</title>
        <authorList>
            <person name="Miyauchi S."/>
            <person name="Kiss E."/>
            <person name="Kuo A."/>
            <person name="Drula E."/>
            <person name="Kohler A."/>
            <person name="Sanchez-Garcia M."/>
            <person name="Morin E."/>
            <person name="Andreopoulos B."/>
            <person name="Barry K.W."/>
            <person name="Bonito G."/>
            <person name="Buee M."/>
            <person name="Carver A."/>
            <person name="Chen C."/>
            <person name="Cichocki N."/>
            <person name="Clum A."/>
            <person name="Culley D."/>
            <person name="Crous P.W."/>
            <person name="Fauchery L."/>
            <person name="Girlanda M."/>
            <person name="Hayes R.D."/>
            <person name="Keri Z."/>
            <person name="LaButti K."/>
            <person name="Lipzen A."/>
            <person name="Lombard V."/>
            <person name="Magnuson J."/>
            <person name="Maillard F."/>
            <person name="Murat C."/>
            <person name="Nolan M."/>
            <person name="Ohm R.A."/>
            <person name="Pangilinan J."/>
            <person name="Pereira M.F."/>
            <person name="Perotto S."/>
            <person name="Peter M."/>
            <person name="Pfister S."/>
            <person name="Riley R."/>
            <person name="Sitrit Y."/>
            <person name="Stielow J.B."/>
            <person name="Szollosi G."/>
            <person name="Zifcakova L."/>
            <person name="Stursova M."/>
            <person name="Spatafora J.W."/>
            <person name="Tedersoo L."/>
            <person name="Vaario L.M."/>
            <person name="Yamada A."/>
            <person name="Yan M."/>
            <person name="Wang P."/>
            <person name="Xu J."/>
            <person name="Bruns T."/>
            <person name="Baldrian P."/>
            <person name="Vilgalys R."/>
            <person name="Dunand C."/>
            <person name="Henrissat B."/>
            <person name="Grigoriev I.V."/>
            <person name="Hibbett D."/>
            <person name="Nagy L.G."/>
            <person name="Martin F.M."/>
        </authorList>
    </citation>
    <scope>NUCLEOTIDE SEQUENCE</scope>
    <source>
        <strain evidence="1">P2</strain>
    </source>
</reference>
<comment type="caution">
    <text evidence="1">The sequence shown here is derived from an EMBL/GenBank/DDBJ whole genome shotgun (WGS) entry which is preliminary data.</text>
</comment>
<organism evidence="1 2">
    <name type="scientific">Thelephora ganbajun</name>
    <name type="common">Ganba fungus</name>
    <dbReference type="NCBI Taxonomy" id="370292"/>
    <lineage>
        <taxon>Eukaryota</taxon>
        <taxon>Fungi</taxon>
        <taxon>Dikarya</taxon>
        <taxon>Basidiomycota</taxon>
        <taxon>Agaricomycotina</taxon>
        <taxon>Agaricomycetes</taxon>
        <taxon>Thelephorales</taxon>
        <taxon>Thelephoraceae</taxon>
        <taxon>Thelephora</taxon>
    </lineage>
</organism>
<proteinExistence type="predicted"/>
<protein>
    <submittedName>
        <fullName evidence="1">Uncharacterized protein</fullName>
    </submittedName>
</protein>
<keyword evidence="2" id="KW-1185">Reference proteome</keyword>
<dbReference type="EMBL" id="MU118035">
    <property type="protein sequence ID" value="KAF9647357.1"/>
    <property type="molecule type" value="Genomic_DNA"/>
</dbReference>
<reference evidence="1" key="1">
    <citation type="submission" date="2019-10" db="EMBL/GenBank/DDBJ databases">
        <authorList>
            <consortium name="DOE Joint Genome Institute"/>
            <person name="Kuo A."/>
            <person name="Miyauchi S."/>
            <person name="Kiss E."/>
            <person name="Drula E."/>
            <person name="Kohler A."/>
            <person name="Sanchez-Garcia M."/>
            <person name="Andreopoulos B."/>
            <person name="Barry K.W."/>
            <person name="Bonito G."/>
            <person name="Buee M."/>
            <person name="Carver A."/>
            <person name="Chen C."/>
            <person name="Cichocki N."/>
            <person name="Clum A."/>
            <person name="Culley D."/>
            <person name="Crous P.W."/>
            <person name="Fauchery L."/>
            <person name="Girlanda M."/>
            <person name="Hayes R."/>
            <person name="Keri Z."/>
            <person name="Labutti K."/>
            <person name="Lipzen A."/>
            <person name="Lombard V."/>
            <person name="Magnuson J."/>
            <person name="Maillard F."/>
            <person name="Morin E."/>
            <person name="Murat C."/>
            <person name="Nolan M."/>
            <person name="Ohm R."/>
            <person name="Pangilinan J."/>
            <person name="Pereira M."/>
            <person name="Perotto S."/>
            <person name="Peter M."/>
            <person name="Riley R."/>
            <person name="Sitrit Y."/>
            <person name="Stielow B."/>
            <person name="Szollosi G."/>
            <person name="Zifcakova L."/>
            <person name="Stursova M."/>
            <person name="Spatafora J.W."/>
            <person name="Tedersoo L."/>
            <person name="Vaario L.-M."/>
            <person name="Yamada A."/>
            <person name="Yan M."/>
            <person name="Wang P."/>
            <person name="Xu J."/>
            <person name="Bruns T."/>
            <person name="Baldrian P."/>
            <person name="Vilgalys R."/>
            <person name="Henrissat B."/>
            <person name="Grigoriev I.V."/>
            <person name="Hibbett D."/>
            <person name="Nagy L.G."/>
            <person name="Martin F.M."/>
        </authorList>
    </citation>
    <scope>NUCLEOTIDE SEQUENCE</scope>
    <source>
        <strain evidence="1">P2</strain>
    </source>
</reference>
<accession>A0ACB6ZCR8</accession>
<dbReference type="Proteomes" id="UP000886501">
    <property type="component" value="Unassembled WGS sequence"/>
</dbReference>
<evidence type="ECO:0000313" key="1">
    <source>
        <dbReference type="EMBL" id="KAF9647357.1"/>
    </source>
</evidence>
<gene>
    <name evidence="1" type="ORF">BDM02DRAFT_2704363</name>
</gene>
<sequence>MLRSLPQEILDLIIDYLRDEPNTLKTCSTVSKSWVQRTQKHFLAQINFHPPSSSLSLWREAFPDPTNSPAHHARTLSIRHPELITTADTDTLRTFCGVVCLKVHAGLPCNQAVSLVPLHGFSPIIRSLHLICTTLQNSEVFGLICSFPLLEDLALISRARRRRDEVWNAPLTSPKLTGSLDLHMGEGIRLVTRRLLDLPNGLHFTRIVVPLVYQEDVRWIMDLVSKCSGTLESLAVTNHLFGRQARGA</sequence>
<evidence type="ECO:0000313" key="2">
    <source>
        <dbReference type="Proteomes" id="UP000886501"/>
    </source>
</evidence>